<dbReference type="InterPro" id="IPR002657">
    <property type="entry name" value="BilAc:Na_symport/Acr3"/>
</dbReference>
<evidence type="ECO:0000313" key="7">
    <source>
        <dbReference type="Proteomes" id="UP001262582"/>
    </source>
</evidence>
<comment type="caution">
    <text evidence="6">The sequence shown here is derived from an EMBL/GenBank/DDBJ whole genome shotgun (WGS) entry which is preliminary data.</text>
</comment>
<dbReference type="Gene3D" id="1.20.1530.20">
    <property type="match status" value="1"/>
</dbReference>
<name>A0ABU3D901_9FLAO</name>
<feature type="transmembrane region" description="Helical" evidence="5">
    <location>
        <begin position="279"/>
        <end position="298"/>
    </location>
</feature>
<dbReference type="PANTHER" id="PTHR10361">
    <property type="entry name" value="SODIUM-BILE ACID COTRANSPORTER"/>
    <property type="match status" value="1"/>
</dbReference>
<dbReference type="Proteomes" id="UP001262582">
    <property type="component" value="Unassembled WGS sequence"/>
</dbReference>
<accession>A0ABU3D901</accession>
<feature type="transmembrane region" description="Helical" evidence="5">
    <location>
        <begin position="53"/>
        <end position="76"/>
    </location>
</feature>
<feature type="transmembrane region" description="Helical" evidence="5">
    <location>
        <begin position="219"/>
        <end position="237"/>
    </location>
</feature>
<dbReference type="InterPro" id="IPR038770">
    <property type="entry name" value="Na+/solute_symporter_sf"/>
</dbReference>
<evidence type="ECO:0000313" key="6">
    <source>
        <dbReference type="EMBL" id="MDT0678014.1"/>
    </source>
</evidence>
<sequence length="311" mass="35258">MQELYFLTSLCDLTKMQNLADLVMPFAIALIMLGIGLELKFKDFRRVLLKPRAIITGLICQIILLPTIALILIYFWPIEPMYKIGIMLIAACPGGTTSNLVAKFLKGRVALSVSLTAFNSFLILFTIPAIMDLSFYLFLQENQQISLEFWVIMKKVLFTVVLPVLSGIIISESVSERIKRGLHKPLKIILPALLLIPFVVAIFFDKSNGDIQYFKHIDLLIPLFMLNGITMLAGFYLSKITGLNHRINYTVAIEMGLQNSVLALYIANQLLQHDELNLIAILYSSFSLVSTFLIAYVLKRIHYPKEEHIEE</sequence>
<keyword evidence="7" id="KW-1185">Reference proteome</keyword>
<feature type="transmembrane region" description="Helical" evidence="5">
    <location>
        <begin position="249"/>
        <end position="267"/>
    </location>
</feature>
<feature type="transmembrane region" description="Helical" evidence="5">
    <location>
        <begin position="22"/>
        <end position="41"/>
    </location>
</feature>
<evidence type="ECO:0000256" key="5">
    <source>
        <dbReference type="SAM" id="Phobius"/>
    </source>
</evidence>
<evidence type="ECO:0000256" key="2">
    <source>
        <dbReference type="ARBA" id="ARBA00022692"/>
    </source>
</evidence>
<dbReference type="Pfam" id="PF01758">
    <property type="entry name" value="SBF"/>
    <property type="match status" value="1"/>
</dbReference>
<proteinExistence type="predicted"/>
<dbReference type="RefSeq" id="WP_311504353.1">
    <property type="nucleotide sequence ID" value="NZ_JAVRHK010000014.1"/>
</dbReference>
<keyword evidence="4 5" id="KW-0472">Membrane</keyword>
<dbReference type="EMBL" id="JAVRHK010000014">
    <property type="protein sequence ID" value="MDT0678014.1"/>
    <property type="molecule type" value="Genomic_DNA"/>
</dbReference>
<keyword evidence="2 5" id="KW-0812">Transmembrane</keyword>
<organism evidence="6 7">
    <name type="scientific">Autumnicola musiva</name>
    <dbReference type="NCBI Taxonomy" id="3075589"/>
    <lineage>
        <taxon>Bacteria</taxon>
        <taxon>Pseudomonadati</taxon>
        <taxon>Bacteroidota</taxon>
        <taxon>Flavobacteriia</taxon>
        <taxon>Flavobacteriales</taxon>
        <taxon>Flavobacteriaceae</taxon>
        <taxon>Autumnicola</taxon>
    </lineage>
</organism>
<protein>
    <submittedName>
        <fullName evidence="6">Bile acid:sodium symporter</fullName>
    </submittedName>
</protein>
<gene>
    <name evidence="6" type="ORF">RM539_15630</name>
</gene>
<evidence type="ECO:0000256" key="4">
    <source>
        <dbReference type="ARBA" id="ARBA00023136"/>
    </source>
</evidence>
<dbReference type="InterPro" id="IPR004710">
    <property type="entry name" value="Bilac:Na_transpt"/>
</dbReference>
<feature type="transmembrane region" description="Helical" evidence="5">
    <location>
        <begin position="186"/>
        <end position="204"/>
    </location>
</feature>
<comment type="subcellular location">
    <subcellularLocation>
        <location evidence="1">Membrane</location>
        <topology evidence="1">Multi-pass membrane protein</topology>
    </subcellularLocation>
</comment>
<reference evidence="6 7" key="1">
    <citation type="submission" date="2023-09" db="EMBL/GenBank/DDBJ databases">
        <authorList>
            <person name="Rey-Velasco X."/>
        </authorList>
    </citation>
    <scope>NUCLEOTIDE SEQUENCE [LARGE SCALE GENOMIC DNA]</scope>
    <source>
        <strain evidence="6 7">F117</strain>
    </source>
</reference>
<keyword evidence="3 5" id="KW-1133">Transmembrane helix</keyword>
<feature type="transmembrane region" description="Helical" evidence="5">
    <location>
        <begin position="82"/>
        <end position="102"/>
    </location>
</feature>
<feature type="transmembrane region" description="Helical" evidence="5">
    <location>
        <begin position="151"/>
        <end position="174"/>
    </location>
</feature>
<dbReference type="PANTHER" id="PTHR10361:SF24">
    <property type="entry name" value="P3 PROTEIN"/>
    <property type="match status" value="1"/>
</dbReference>
<evidence type="ECO:0000256" key="3">
    <source>
        <dbReference type="ARBA" id="ARBA00022989"/>
    </source>
</evidence>
<feature type="transmembrane region" description="Helical" evidence="5">
    <location>
        <begin position="109"/>
        <end position="131"/>
    </location>
</feature>
<evidence type="ECO:0000256" key="1">
    <source>
        <dbReference type="ARBA" id="ARBA00004141"/>
    </source>
</evidence>